<name>A0A3S8UYV9_9VIRU</name>
<feature type="coiled-coil region" evidence="1">
    <location>
        <begin position="196"/>
        <end position="223"/>
    </location>
</feature>
<gene>
    <name evidence="3" type="ORF">Mb0267</name>
</gene>
<evidence type="ECO:0000256" key="1">
    <source>
        <dbReference type="SAM" id="Coils"/>
    </source>
</evidence>
<organism evidence="3">
    <name type="scientific">Megavirus baoshan</name>
    <dbReference type="NCBI Taxonomy" id="2496520"/>
    <lineage>
        <taxon>Viruses</taxon>
        <taxon>Varidnaviria</taxon>
        <taxon>Bamfordvirae</taxon>
        <taxon>Nucleocytoviricota</taxon>
        <taxon>Megaviricetes</taxon>
        <taxon>Imitervirales</taxon>
        <taxon>Mimiviridae</taxon>
        <taxon>Megamimivirinae</taxon>
        <taxon>Megavirus</taxon>
        <taxon>Megavirus baoshanense</taxon>
    </lineage>
</organism>
<feature type="compositionally biased region" description="Acidic residues" evidence="2">
    <location>
        <begin position="331"/>
        <end position="350"/>
    </location>
</feature>
<feature type="region of interest" description="Disordered" evidence="2">
    <location>
        <begin position="307"/>
        <end position="350"/>
    </location>
</feature>
<evidence type="ECO:0000313" key="3">
    <source>
        <dbReference type="EMBL" id="AZL89917.1"/>
    </source>
</evidence>
<accession>A0A3S8UYV9</accession>
<evidence type="ECO:0000256" key="2">
    <source>
        <dbReference type="SAM" id="MobiDB-lite"/>
    </source>
</evidence>
<dbReference type="EMBL" id="MH046811">
    <property type="protein sequence ID" value="AZL89917.1"/>
    <property type="molecule type" value="Genomic_DNA"/>
</dbReference>
<proteinExistence type="predicted"/>
<reference evidence="3" key="1">
    <citation type="submission" date="2018-03" db="EMBL/GenBank/DDBJ databases">
        <title>Draft genome sequences of Megaviruse, new member of the family Mimiviridae isolated from water in Shanghai, China.</title>
        <authorList>
            <person name="Xia Y."/>
        </authorList>
    </citation>
    <scope>NUCLEOTIDE SEQUENCE</scope>
    <source>
        <strain evidence="3">SH</strain>
    </source>
</reference>
<feature type="compositionally biased region" description="Basic and acidic residues" evidence="2">
    <location>
        <begin position="307"/>
        <end position="329"/>
    </location>
</feature>
<sequence length="350" mass="41852">MNNFNHYYDILSNLNPKVNYSNWAKFFSEKEKKLLDGHYDLNIDKCTKSNSYIIHTITTGPIVIFIDGEIKIVEYHILFTIAHRNGEPIFKLEKNNERYNFEKYDFYDCFLKCNPNKIKYISCQKNKFCKYKHNKYNQLSNNRVWCISCNGKFNKSIYNLNNIIKDSLYFNEISKQSILSIMEVDCSKDINNIHYLRQASRELTKKRDNLSELDNLIDDWQLNMDFYFENYKKICIKQHENNILKRKELVSNYGLDIDDYDNLIKKIDSNIDNINSNDKIIRETKRIKSLEKNLLKQKCEIEKKQKQLETQRHKLEIKSEHLKKNKIESQIESESESESESDPESESESE</sequence>
<keyword evidence="1" id="KW-0175">Coiled coil</keyword>
<protein>
    <submittedName>
        <fullName evidence="3">Uncharacterized protein</fullName>
    </submittedName>
</protein>